<accession>A0A398CZS0</accession>
<evidence type="ECO:0000313" key="2">
    <source>
        <dbReference type="EMBL" id="RIE08342.1"/>
    </source>
</evidence>
<proteinExistence type="predicted"/>
<dbReference type="Proteomes" id="UP000266260">
    <property type="component" value="Unassembled WGS sequence"/>
</dbReference>
<dbReference type="EMBL" id="QXIU01000203">
    <property type="protein sequence ID" value="RIE08342.1"/>
    <property type="molecule type" value="Genomic_DNA"/>
</dbReference>
<protein>
    <recommendedName>
        <fullName evidence="5">RNA polymerase sigma factor 70 region 4 type 2 domain-containing protein</fullName>
    </recommendedName>
</protein>
<dbReference type="OrthoDB" id="9869616at2"/>
<evidence type="ECO:0000313" key="3">
    <source>
        <dbReference type="Proteomes" id="UP000266260"/>
    </source>
</evidence>
<reference evidence="3 4" key="1">
    <citation type="submission" date="2018-09" db="EMBL/GenBank/DDBJ databases">
        <title>Discovery and Ecogenomic Context for Candidatus Cryosericales, a Global Caldiserica Order Active in Thawing Permafrost.</title>
        <authorList>
            <person name="Martinez M.A."/>
            <person name="Woodcroft B.J."/>
            <person name="Ignacio Espinoza J.C."/>
            <person name="Zayed A."/>
            <person name="Singleton C.M."/>
            <person name="Boyd J."/>
            <person name="Li Y.-F."/>
            <person name="Purvine S."/>
            <person name="Maughan H."/>
            <person name="Hodgkins S.B."/>
            <person name="Anderson D."/>
            <person name="Sederholm M."/>
            <person name="Temperton B."/>
            <person name="Saleska S.R."/>
            <person name="Tyson G.W."/>
            <person name="Rich V.I."/>
        </authorList>
    </citation>
    <scope>NUCLEOTIDE SEQUENCE [LARGE SCALE GENOMIC DNA]</scope>
    <source>
        <strain evidence="2 4">SMC5</strain>
        <strain evidence="1 3">SMC6</strain>
    </source>
</reference>
<dbReference type="RefSeq" id="WP_119120318.1">
    <property type="nucleotide sequence ID" value="NZ_QXIT01000126.1"/>
</dbReference>
<dbReference type="EMBL" id="QXIT01000126">
    <property type="protein sequence ID" value="RIE07175.1"/>
    <property type="molecule type" value="Genomic_DNA"/>
</dbReference>
<evidence type="ECO:0000313" key="4">
    <source>
        <dbReference type="Proteomes" id="UP000266489"/>
    </source>
</evidence>
<gene>
    <name evidence="2" type="ORF">SMC5_08195</name>
    <name evidence="1" type="ORF">SMC6_07320</name>
</gene>
<comment type="caution">
    <text evidence="1">The sequence shown here is derived from an EMBL/GenBank/DDBJ whole genome shotgun (WGS) entry which is preliminary data.</text>
</comment>
<organism evidence="1 3">
    <name type="scientific">Candidatus Cryosericum odellii</name>
    <dbReference type="NCBI Taxonomy" id="2290917"/>
    <lineage>
        <taxon>Bacteria</taxon>
        <taxon>Pseudomonadati</taxon>
        <taxon>Caldisericota/Cryosericota group</taxon>
        <taxon>Candidatus Cryosericota</taxon>
        <taxon>Candidatus Cryosericia</taxon>
        <taxon>Candidatus Cryosericales</taxon>
        <taxon>Candidatus Cryosericaceae</taxon>
        <taxon>Candidatus Cryosericum</taxon>
    </lineage>
</organism>
<sequence>MSDLTVHRTSSDIAGRVTLGLTMIDSRKAAIIRDRYWRERTWPIIAKERHCSVTTAVKRFKQGMDDLRRAILLVEGRLPL</sequence>
<evidence type="ECO:0000313" key="1">
    <source>
        <dbReference type="EMBL" id="RIE07175.1"/>
    </source>
</evidence>
<accession>A0A398CWZ0</accession>
<dbReference type="Proteomes" id="UP000266489">
    <property type="component" value="Unassembled WGS sequence"/>
</dbReference>
<dbReference type="AlphaFoldDB" id="A0A398CWZ0"/>
<evidence type="ECO:0008006" key="5">
    <source>
        <dbReference type="Google" id="ProtNLM"/>
    </source>
</evidence>
<keyword evidence="3" id="KW-1185">Reference proteome</keyword>
<name>A0A398CWZ0_9BACT</name>